<feature type="region of interest" description="Disordered" evidence="1">
    <location>
        <begin position="1"/>
        <end position="52"/>
    </location>
</feature>
<feature type="compositionally biased region" description="Polar residues" evidence="1">
    <location>
        <begin position="398"/>
        <end position="417"/>
    </location>
</feature>
<feature type="compositionally biased region" description="Low complexity" evidence="1">
    <location>
        <begin position="325"/>
        <end position="341"/>
    </location>
</feature>
<feature type="compositionally biased region" description="Basic and acidic residues" evidence="1">
    <location>
        <begin position="116"/>
        <end position="187"/>
    </location>
</feature>
<feature type="compositionally biased region" description="Basic and acidic residues" evidence="1">
    <location>
        <begin position="28"/>
        <end position="39"/>
    </location>
</feature>
<feature type="compositionally biased region" description="Polar residues" evidence="1">
    <location>
        <begin position="614"/>
        <end position="630"/>
    </location>
</feature>
<feature type="compositionally biased region" description="Polar residues" evidence="1">
    <location>
        <begin position="562"/>
        <end position="582"/>
    </location>
</feature>
<accession>A0A915L3R3</accession>
<feature type="region of interest" description="Disordered" evidence="1">
    <location>
        <begin position="614"/>
        <end position="652"/>
    </location>
</feature>
<evidence type="ECO:0000256" key="1">
    <source>
        <dbReference type="SAM" id="MobiDB-lite"/>
    </source>
</evidence>
<feature type="compositionally biased region" description="Basic residues" evidence="1">
    <location>
        <begin position="583"/>
        <end position="593"/>
    </location>
</feature>
<sequence length="927" mass="105281">SSVSSSGAHDAAVPVDDYEPNRDSYINKIDDHPARERDITTSQSKMEYSEIDEVDDRQFQVLKRTTAVVRRTLETASVKDDDQKEQPQKQAPIMPTVVHDSQRTTTDENNSAPNIKTDRHKSEDDGMVRENKADSVDVIKDIKDEISAKKDLETIENTKCDNRNSEKVESKNLSREKRANEPRERRSAFRPKIYINRSSYGNNYYNEKSKTRGERREKYENTSYDGGPLDDEHLDSKIDQERRGPYQIGRSNSRRGQQQQFIRSNSQRRSSYGYNSRNPYNDRFNNERPQMRAYRETHDNYDDYYQSFYYRNDSTREPHNGGYGSRSARGVTSRGSSRRSGMPPRFTTSRKSDKGGEEKNFKQSEKISLENSGERGKPKSDHKNQNDDQSRADDVPSFNHNGKNFHNQSHITSSSIGKNYRHDCQSYNVKSPKTDTHATNQSEGNDEWETASESSDFVGSLFLTRPEKQQSITLRSAGGAFTHRRRGGHNDQFVDGSNNQHENYRRTWNFDNGFGRKPNNRSSGRRVLNNKSARQVVDAEVGLYPACQKVTETGSKNCQVASRSHNNDNNSNVVTQSRSQIQKMHHHNQRMQRRSSSSNAMAMATAVDATKNLQQQTKMRHLQQQTSTKNGAPVQPAVAKKRPSGASSDEKSNGVKLDVLATTLQKSCGFMHQSLILGVVVIDDQPDVGGICDNQDGFQEVMSKKERRNRKELLNNVEIEKRVPVTIHSSKTRENKANSKRQQSLAKIHAHAEISPKKEIRKHENVNSQDKGKIDMWQPVNTKIIDRNEPDSIPNTQKTSKTGVEVWGTPDLAPFSGAVLPSEKPPVLKCVVRTLECLPTKHGDERASIGTPEFSFEAYGVNSDDYATSKRSIENLSEAFDKAVLQATKPDEHRTASVEFVFDTFNGRSNAPYVHRQVRSRLTTKNL</sequence>
<feature type="compositionally biased region" description="Basic and acidic residues" evidence="1">
    <location>
        <begin position="350"/>
        <end position="394"/>
    </location>
</feature>
<evidence type="ECO:0000313" key="3">
    <source>
        <dbReference type="WBParaSite" id="nRc.2.0.1.t44404-RA"/>
    </source>
</evidence>
<feature type="compositionally biased region" description="Basic and acidic residues" evidence="1">
    <location>
        <begin position="230"/>
        <end position="244"/>
    </location>
</feature>
<organism evidence="2 3">
    <name type="scientific">Romanomermis culicivorax</name>
    <name type="common">Nematode worm</name>
    <dbReference type="NCBI Taxonomy" id="13658"/>
    <lineage>
        <taxon>Eukaryota</taxon>
        <taxon>Metazoa</taxon>
        <taxon>Ecdysozoa</taxon>
        <taxon>Nematoda</taxon>
        <taxon>Enoplea</taxon>
        <taxon>Dorylaimia</taxon>
        <taxon>Mermithida</taxon>
        <taxon>Mermithoidea</taxon>
        <taxon>Mermithidae</taxon>
        <taxon>Romanomermis</taxon>
    </lineage>
</organism>
<dbReference type="Proteomes" id="UP000887565">
    <property type="component" value="Unplaced"/>
</dbReference>
<feature type="region of interest" description="Disordered" evidence="1">
    <location>
        <begin position="480"/>
        <end position="530"/>
    </location>
</feature>
<name>A0A915L3R3_ROMCU</name>
<dbReference type="WBParaSite" id="nRc.2.0.1.t44404-RA">
    <property type="protein sequence ID" value="nRc.2.0.1.t44404-RA"/>
    <property type="gene ID" value="nRc.2.0.1.g44404"/>
</dbReference>
<feature type="region of interest" description="Disordered" evidence="1">
    <location>
        <begin position="562"/>
        <end position="595"/>
    </location>
</feature>
<evidence type="ECO:0000313" key="2">
    <source>
        <dbReference type="Proteomes" id="UP000887565"/>
    </source>
</evidence>
<feature type="compositionally biased region" description="Polar residues" evidence="1">
    <location>
        <begin position="249"/>
        <end position="279"/>
    </location>
</feature>
<feature type="compositionally biased region" description="Basic and acidic residues" evidence="1">
    <location>
        <begin position="72"/>
        <end position="87"/>
    </location>
</feature>
<keyword evidence="2" id="KW-1185">Reference proteome</keyword>
<feature type="region of interest" description="Disordered" evidence="1">
    <location>
        <begin position="312"/>
        <end position="451"/>
    </location>
</feature>
<dbReference type="AlphaFoldDB" id="A0A915L3R3"/>
<proteinExistence type="predicted"/>
<reference evidence="3" key="1">
    <citation type="submission" date="2022-11" db="UniProtKB">
        <authorList>
            <consortium name="WormBaseParasite"/>
        </authorList>
    </citation>
    <scope>IDENTIFICATION</scope>
</reference>
<feature type="region of interest" description="Disordered" evidence="1">
    <location>
        <begin position="72"/>
        <end position="288"/>
    </location>
</feature>
<feature type="compositionally biased region" description="Polar residues" evidence="1">
    <location>
        <begin position="196"/>
        <end position="206"/>
    </location>
</feature>
<protein>
    <submittedName>
        <fullName evidence="3">Uncharacterized protein</fullName>
    </submittedName>
</protein>
<feature type="compositionally biased region" description="Polar residues" evidence="1">
    <location>
        <begin position="425"/>
        <end position="443"/>
    </location>
</feature>
<feature type="compositionally biased region" description="Basic and acidic residues" evidence="1">
    <location>
        <begin position="207"/>
        <end position="220"/>
    </location>
</feature>